<feature type="domain" description="Penicillin-binding protein dimerisation" evidence="4">
    <location>
        <begin position="55"/>
        <end position="201"/>
    </location>
</feature>
<dbReference type="GO" id="GO:0071555">
    <property type="term" value="P:cell wall organization"/>
    <property type="evidence" value="ECO:0007669"/>
    <property type="project" value="TreeGrafter"/>
</dbReference>
<evidence type="ECO:0000313" key="5">
    <source>
        <dbReference type="EMBL" id="OGY55122.1"/>
    </source>
</evidence>
<dbReference type="InterPro" id="IPR036138">
    <property type="entry name" value="PBP_dimer_sf"/>
</dbReference>
<evidence type="ECO:0000259" key="3">
    <source>
        <dbReference type="Pfam" id="PF00905"/>
    </source>
</evidence>
<accession>A0A1G1YRY5</accession>
<dbReference type="SUPFAM" id="SSF56519">
    <property type="entry name" value="Penicillin binding protein dimerisation domain"/>
    <property type="match status" value="1"/>
</dbReference>
<dbReference type="InterPro" id="IPR001460">
    <property type="entry name" value="PCN-bd_Tpept"/>
</dbReference>
<dbReference type="InterPro" id="IPR005311">
    <property type="entry name" value="PBP_dimer"/>
</dbReference>
<dbReference type="SUPFAM" id="SSF56601">
    <property type="entry name" value="beta-lactamase/transpeptidase-like"/>
    <property type="match status" value="1"/>
</dbReference>
<evidence type="ECO:0000256" key="1">
    <source>
        <dbReference type="ARBA" id="ARBA00004370"/>
    </source>
</evidence>
<evidence type="ECO:0000259" key="4">
    <source>
        <dbReference type="Pfam" id="PF03717"/>
    </source>
</evidence>
<sequence length="569" mass="63136">MQYGRMKSWRIIVLLACLVVLGTALLGRLSYLQIFRHGFYKALAQGQQAFPYVAKGERGNILSQNKQGDFHTLATHDSIFIAFATPPEVENPQETAKMLADILGLQEPFVQEKLSHAESLFELLKRKLSLQEQQAIAQAALPGIYLKEESVRQYPQETFASQLLGFTNQDGQGQYGLEEHYQEELEGKEGFFTSIRSAGGYLASESKEALEDGSDLLLTIDYNIQAQAEALLRREQPKLKFEAGSIVVIDPSSGKILALANTPGFNPNEYGGVKDLAIFQNPVIQSLFEPGSVFKPLTMAGAIDEGALKPESTFEDKGVVRIGGYKVLNYDERIWGTRSMTEVLEFSINTGAVFAQQQLGNEKFLRMLEKFGMFYPTGIDLAGEAYSTNQALKKGYDINFATASFGQGIEITPMQLMRAYMALANKGVMAKPYVVEKIMKEGAEYSTKPEFSLPVISSKTANLVTQMMVNVVEKGFSKRAKIPGYYLAGKTGTAQVPWSALGQNRSGYSDKTIQSFVGFAPAYDPKFLMLVKLDNPQAKTAEYSAMPLFRELAKYIIDYLEIPPDYEVE</sequence>
<name>A0A1G1YRY5_9BACT</name>
<evidence type="ECO:0000256" key="2">
    <source>
        <dbReference type="ARBA" id="ARBA00023136"/>
    </source>
</evidence>
<dbReference type="Gene3D" id="3.30.450.330">
    <property type="match status" value="1"/>
</dbReference>
<proteinExistence type="predicted"/>
<protein>
    <recommendedName>
        <fullName evidence="7">Penicillin-binding protein transpeptidase domain-containing protein</fullName>
    </recommendedName>
</protein>
<dbReference type="Pfam" id="PF00905">
    <property type="entry name" value="Transpeptidase"/>
    <property type="match status" value="1"/>
</dbReference>
<dbReference type="AlphaFoldDB" id="A0A1G1YRY5"/>
<dbReference type="Proteomes" id="UP000176512">
    <property type="component" value="Unassembled WGS sequence"/>
</dbReference>
<dbReference type="PANTHER" id="PTHR30627">
    <property type="entry name" value="PEPTIDOGLYCAN D,D-TRANSPEPTIDASE"/>
    <property type="match status" value="1"/>
</dbReference>
<dbReference type="GO" id="GO:0008658">
    <property type="term" value="F:penicillin binding"/>
    <property type="evidence" value="ECO:0007669"/>
    <property type="project" value="InterPro"/>
</dbReference>
<evidence type="ECO:0008006" key="7">
    <source>
        <dbReference type="Google" id="ProtNLM"/>
    </source>
</evidence>
<dbReference type="Pfam" id="PF03717">
    <property type="entry name" value="PBP_dimer"/>
    <property type="match status" value="1"/>
</dbReference>
<dbReference type="InterPro" id="IPR050515">
    <property type="entry name" value="Beta-lactam/transpept"/>
</dbReference>
<reference evidence="5 6" key="1">
    <citation type="journal article" date="2016" name="Nat. Commun.">
        <title>Thousands of microbial genomes shed light on interconnected biogeochemical processes in an aquifer system.</title>
        <authorList>
            <person name="Anantharaman K."/>
            <person name="Brown C.T."/>
            <person name="Hug L.A."/>
            <person name="Sharon I."/>
            <person name="Castelle C.J."/>
            <person name="Probst A.J."/>
            <person name="Thomas B.C."/>
            <person name="Singh A."/>
            <person name="Wilkins M.J."/>
            <person name="Karaoz U."/>
            <person name="Brodie E.L."/>
            <person name="Williams K.H."/>
            <person name="Hubbard S.S."/>
            <person name="Banfield J.F."/>
        </authorList>
    </citation>
    <scope>NUCLEOTIDE SEQUENCE [LARGE SCALE GENOMIC DNA]</scope>
</reference>
<dbReference type="InterPro" id="IPR012338">
    <property type="entry name" value="Beta-lactam/transpept-like"/>
</dbReference>
<comment type="subcellular location">
    <subcellularLocation>
        <location evidence="1">Membrane</location>
    </subcellularLocation>
</comment>
<dbReference type="Gene3D" id="3.40.710.10">
    <property type="entry name" value="DD-peptidase/beta-lactamase superfamily"/>
    <property type="match status" value="1"/>
</dbReference>
<dbReference type="PANTHER" id="PTHR30627:SF1">
    <property type="entry name" value="PEPTIDOGLYCAN D,D-TRANSPEPTIDASE FTSI"/>
    <property type="match status" value="1"/>
</dbReference>
<comment type="caution">
    <text evidence="5">The sequence shown here is derived from an EMBL/GenBank/DDBJ whole genome shotgun (WGS) entry which is preliminary data.</text>
</comment>
<dbReference type="GO" id="GO:0005886">
    <property type="term" value="C:plasma membrane"/>
    <property type="evidence" value="ECO:0007669"/>
    <property type="project" value="TreeGrafter"/>
</dbReference>
<organism evidence="5 6">
    <name type="scientific">Candidatus Buchananbacteria bacterium RIFCSPLOWO2_01_FULL_46_12</name>
    <dbReference type="NCBI Taxonomy" id="1797546"/>
    <lineage>
        <taxon>Bacteria</taxon>
        <taxon>Candidatus Buchananiibacteriota</taxon>
    </lineage>
</organism>
<gene>
    <name evidence="5" type="ORF">A3A24_03445</name>
</gene>
<dbReference type="Gene3D" id="3.90.1310.10">
    <property type="entry name" value="Penicillin-binding protein 2a (Domain 2)"/>
    <property type="match status" value="1"/>
</dbReference>
<keyword evidence="2" id="KW-0472">Membrane</keyword>
<evidence type="ECO:0000313" key="6">
    <source>
        <dbReference type="Proteomes" id="UP000176512"/>
    </source>
</evidence>
<dbReference type="EMBL" id="MHIP01000012">
    <property type="protein sequence ID" value="OGY55122.1"/>
    <property type="molecule type" value="Genomic_DNA"/>
</dbReference>
<feature type="domain" description="Penicillin-binding protein transpeptidase" evidence="3">
    <location>
        <begin position="244"/>
        <end position="552"/>
    </location>
</feature>
<dbReference type="Gene3D" id="1.10.150.770">
    <property type="match status" value="1"/>
</dbReference>